<dbReference type="AlphaFoldDB" id="A0A0R1ZCN4"/>
<gene>
    <name evidence="1" type="ORF">FC64_GL000524</name>
</gene>
<dbReference type="InterPro" id="IPR015867">
    <property type="entry name" value="N-reg_PII/ATP_PRibTrfase_C"/>
</dbReference>
<dbReference type="PANTHER" id="PTHR38456:SF1">
    <property type="entry name" value="CYCLIC DI-AMP RECEPTOR A"/>
    <property type="match status" value="1"/>
</dbReference>
<dbReference type="PATRIC" id="fig|1423820.4.peg.528"/>
<accession>A0A0R1ZCN4</accession>
<dbReference type="STRING" id="1423820.FC64_GL000524"/>
<dbReference type="InterPro" id="IPR011322">
    <property type="entry name" value="N-reg_PII-like_a/b"/>
</dbReference>
<reference evidence="1 2" key="1">
    <citation type="journal article" date="2015" name="Genome Announc.">
        <title>Expanding the biotechnology potential of lactobacilli through comparative genomics of 213 strains and associated genera.</title>
        <authorList>
            <person name="Sun Z."/>
            <person name="Harris H.M."/>
            <person name="McCann A."/>
            <person name="Guo C."/>
            <person name="Argimon S."/>
            <person name="Zhang W."/>
            <person name="Yang X."/>
            <person name="Jeffery I.B."/>
            <person name="Cooney J.C."/>
            <person name="Kagawa T.F."/>
            <person name="Liu W."/>
            <person name="Song Y."/>
            <person name="Salvetti E."/>
            <person name="Wrobel A."/>
            <person name="Rasinkangas P."/>
            <person name="Parkhill J."/>
            <person name="Rea M.C."/>
            <person name="O'Sullivan O."/>
            <person name="Ritari J."/>
            <person name="Douillard F.P."/>
            <person name="Paul Ross R."/>
            <person name="Yang R."/>
            <person name="Briner A.E."/>
            <person name="Felis G.E."/>
            <person name="de Vos W.M."/>
            <person name="Barrangou R."/>
            <person name="Klaenhammer T.R."/>
            <person name="Caufield P.W."/>
            <person name="Cui Y."/>
            <person name="Zhang H."/>
            <person name="O'Toole P.W."/>
        </authorList>
    </citation>
    <scope>NUCLEOTIDE SEQUENCE [LARGE SCALE GENOMIC DNA]</scope>
    <source>
        <strain evidence="1 2">DSM 20653</strain>
    </source>
</reference>
<dbReference type="SUPFAM" id="SSF54913">
    <property type="entry name" value="GlnB-like"/>
    <property type="match status" value="1"/>
</dbReference>
<dbReference type="Pfam" id="PF06153">
    <property type="entry name" value="CdAMP_rec"/>
    <property type="match status" value="1"/>
</dbReference>
<comment type="caution">
    <text evidence="1">The sequence shown here is derived from an EMBL/GenBank/DDBJ whole genome shotgun (WGS) entry which is preliminary data.</text>
</comment>
<dbReference type="InterPro" id="IPR010375">
    <property type="entry name" value="CdAMP_rec"/>
</dbReference>
<sequence length="110" mass="12351">MKLVIAIVQDKDSDQLSNQFIEHDVRATKLASSGSFLRSGNSTFLIGIDDQRVDEVLEIIKHVSKKRRKFITPPVGVDTHVEGLHNNYPRQVNIGGATVFVLDVAQFEQY</sequence>
<proteinExistence type="predicted"/>
<dbReference type="PANTHER" id="PTHR38456">
    <property type="entry name" value="CYCLIC DI-AMP RECEPTOR A"/>
    <property type="match status" value="1"/>
</dbReference>
<organism evidence="1 2">
    <name type="scientific">Ligilactobacillus araffinosus DSM 20653</name>
    <dbReference type="NCBI Taxonomy" id="1423820"/>
    <lineage>
        <taxon>Bacteria</taxon>
        <taxon>Bacillati</taxon>
        <taxon>Bacillota</taxon>
        <taxon>Bacilli</taxon>
        <taxon>Lactobacillales</taxon>
        <taxon>Lactobacillaceae</taxon>
        <taxon>Ligilactobacillus</taxon>
    </lineage>
</organism>
<keyword evidence="2" id="KW-1185">Reference proteome</keyword>
<dbReference type="Gene3D" id="3.30.70.120">
    <property type="match status" value="1"/>
</dbReference>
<evidence type="ECO:0000313" key="1">
    <source>
        <dbReference type="EMBL" id="KRM52481.1"/>
    </source>
</evidence>
<dbReference type="RefSeq" id="WP_057906561.1">
    <property type="nucleotide sequence ID" value="NZ_AYYZ01000020.1"/>
</dbReference>
<protein>
    <submittedName>
        <fullName evidence="1">Uncharacterized protein</fullName>
    </submittedName>
</protein>
<evidence type="ECO:0000313" key="2">
    <source>
        <dbReference type="Proteomes" id="UP000051291"/>
    </source>
</evidence>
<name>A0A0R1ZCN4_9LACO</name>
<dbReference type="Proteomes" id="UP000051291">
    <property type="component" value="Unassembled WGS sequence"/>
</dbReference>
<dbReference type="EMBL" id="AYYZ01000020">
    <property type="protein sequence ID" value="KRM52481.1"/>
    <property type="molecule type" value="Genomic_DNA"/>
</dbReference>